<accession>A0A484KDC9</accession>
<dbReference type="Pfam" id="PF14223">
    <property type="entry name" value="Retrotran_gag_2"/>
    <property type="match status" value="1"/>
</dbReference>
<keyword evidence="4" id="KW-1185">Reference proteome</keyword>
<dbReference type="InterPro" id="IPR007021">
    <property type="entry name" value="DUF659"/>
</dbReference>
<feature type="domain" description="DUF659" evidence="2">
    <location>
        <begin position="29"/>
        <end position="81"/>
    </location>
</feature>
<dbReference type="Pfam" id="PF04937">
    <property type="entry name" value="DUF659"/>
    <property type="match status" value="1"/>
</dbReference>
<evidence type="ECO:0000259" key="2">
    <source>
        <dbReference type="Pfam" id="PF04937"/>
    </source>
</evidence>
<protein>
    <recommendedName>
        <fullName evidence="2">DUF659 domain-containing protein</fullName>
    </recommendedName>
</protein>
<dbReference type="Proteomes" id="UP000595140">
    <property type="component" value="Unassembled WGS sequence"/>
</dbReference>
<feature type="compositionally biased region" description="Basic and acidic residues" evidence="1">
    <location>
        <begin position="402"/>
        <end position="411"/>
    </location>
</feature>
<dbReference type="OrthoDB" id="2389127at2759"/>
<organism evidence="3 4">
    <name type="scientific">Cuscuta campestris</name>
    <dbReference type="NCBI Taxonomy" id="132261"/>
    <lineage>
        <taxon>Eukaryota</taxon>
        <taxon>Viridiplantae</taxon>
        <taxon>Streptophyta</taxon>
        <taxon>Embryophyta</taxon>
        <taxon>Tracheophyta</taxon>
        <taxon>Spermatophyta</taxon>
        <taxon>Magnoliopsida</taxon>
        <taxon>eudicotyledons</taxon>
        <taxon>Gunneridae</taxon>
        <taxon>Pentapetalae</taxon>
        <taxon>asterids</taxon>
        <taxon>lamiids</taxon>
        <taxon>Solanales</taxon>
        <taxon>Convolvulaceae</taxon>
        <taxon>Cuscuteae</taxon>
        <taxon>Cuscuta</taxon>
        <taxon>Cuscuta subgen. Grammica</taxon>
        <taxon>Cuscuta sect. Cleistogrammica</taxon>
    </lineage>
</organism>
<sequence length="644" mass="72274">MNRNDLEQPPEDDATANLVSKSRNFRFKGEKIFELLGKFVEKIGLQNVVRVITDNASNMKLAGKLLMRKYPNLLWTPCVAHFDGETKSPMGYIYEAMDRAKESIAKSFGGNQRAHWDLMLPNDKEIPNQQVHIKKRNRLDQARLNDLVFVNKKTVCLESNSNLQLRFKSKIRDLKGLKISSATVIVSAAEYGLSVFQPCMETMADEKIKIEKFDGSDFGFWKMQIEDVLYQKDLYQTLSGENPEKMSDADWAILDKKALGVVRLSLAKSVAFNIVNETTTHGLMKALSNMYEKPSALNKVFLIRQLVNTRMREGASVTIHINQFNSVITRLGSVGIKFDDELQALLLLSSLPDSWCGTVTAVSSASGTTKFTFEGIRDLILGEDIRRRSSGDSSSALLSTEGRGRRNERGSNRGRGKIGATWTLKNVRVIPSLKRMLISVGQLDDSGLDVKFGGGQWKVVKGNLVVARGKKRGSLYMVEIPPEGASPIFVKEKVRFKESHVLKRVTFAKEKLRERVQIQDELARKVQPVREFCDSGSTGRASVPIRQWVRKTSIPALNVSPVNNLLGLENVGSQFVLEARRVIDVSHLELAEKENESLVVTDELKLIFQLPENCQCRIIEVNSIGCKTLLSVRLAMIRHLGLFL</sequence>
<dbReference type="PANTHER" id="PTHR32166">
    <property type="entry name" value="OSJNBA0013A04.12 PROTEIN"/>
    <property type="match status" value="1"/>
</dbReference>
<evidence type="ECO:0000313" key="3">
    <source>
        <dbReference type="EMBL" id="VFQ59846.1"/>
    </source>
</evidence>
<proteinExistence type="predicted"/>
<evidence type="ECO:0000256" key="1">
    <source>
        <dbReference type="SAM" id="MobiDB-lite"/>
    </source>
</evidence>
<dbReference type="PANTHER" id="PTHR32166:SF74">
    <property type="entry name" value="OS05G0256350 PROTEIN"/>
    <property type="match status" value="1"/>
</dbReference>
<gene>
    <name evidence="3" type="ORF">CCAM_LOCUS1622</name>
</gene>
<evidence type="ECO:0000313" key="4">
    <source>
        <dbReference type="Proteomes" id="UP000595140"/>
    </source>
</evidence>
<dbReference type="EMBL" id="OOIL02000049">
    <property type="protein sequence ID" value="VFQ59846.1"/>
    <property type="molecule type" value="Genomic_DNA"/>
</dbReference>
<feature type="region of interest" description="Disordered" evidence="1">
    <location>
        <begin position="389"/>
        <end position="416"/>
    </location>
</feature>
<reference evidence="3 4" key="1">
    <citation type="submission" date="2018-04" db="EMBL/GenBank/DDBJ databases">
        <authorList>
            <person name="Vogel A."/>
        </authorList>
    </citation>
    <scope>NUCLEOTIDE SEQUENCE [LARGE SCALE GENOMIC DNA]</scope>
</reference>
<name>A0A484KDC9_9ASTE</name>
<dbReference type="AlphaFoldDB" id="A0A484KDC9"/>